<dbReference type="RefSeq" id="WP_226935029.1">
    <property type="nucleotide sequence ID" value="NZ_JACDXX010000007.1"/>
</dbReference>
<name>A0ABS8CL82_9RHOB</name>
<protein>
    <submittedName>
        <fullName evidence="2">Uncharacterized protein</fullName>
    </submittedName>
</protein>
<sequence>MSFRSTLFSAGLLALLPFAAPAQELITEAGGWSVYRDASMGNGCYMMTSFEDGSIVQLGHDASEDITFLTLFSTDWTALENDKVYPITFDLDGQVWTADGHAVSDAEIGGILVQIEDEDFIVDLALKNTLTMSYEGEEVVALDLAGTNDAVQATIACMGG</sequence>
<dbReference type="EMBL" id="JACDXX010000007">
    <property type="protein sequence ID" value="MCB5410121.1"/>
    <property type="molecule type" value="Genomic_DNA"/>
</dbReference>
<evidence type="ECO:0000256" key="1">
    <source>
        <dbReference type="SAM" id="SignalP"/>
    </source>
</evidence>
<evidence type="ECO:0000313" key="3">
    <source>
        <dbReference type="Proteomes" id="UP001198571"/>
    </source>
</evidence>
<organism evidence="2 3">
    <name type="scientific">Pseudogemmobacter faecipullorum</name>
    <dbReference type="NCBI Taxonomy" id="2755041"/>
    <lineage>
        <taxon>Bacteria</taxon>
        <taxon>Pseudomonadati</taxon>
        <taxon>Pseudomonadota</taxon>
        <taxon>Alphaproteobacteria</taxon>
        <taxon>Rhodobacterales</taxon>
        <taxon>Paracoccaceae</taxon>
        <taxon>Pseudogemmobacter</taxon>
    </lineage>
</organism>
<comment type="caution">
    <text evidence="2">The sequence shown here is derived from an EMBL/GenBank/DDBJ whole genome shotgun (WGS) entry which is preliminary data.</text>
</comment>
<gene>
    <name evidence="2" type="ORF">H0485_08925</name>
</gene>
<feature type="signal peptide" evidence="1">
    <location>
        <begin position="1"/>
        <end position="22"/>
    </location>
</feature>
<dbReference type="Proteomes" id="UP001198571">
    <property type="component" value="Unassembled WGS sequence"/>
</dbReference>
<feature type="chain" id="PRO_5046662958" evidence="1">
    <location>
        <begin position="23"/>
        <end position="160"/>
    </location>
</feature>
<evidence type="ECO:0000313" key="2">
    <source>
        <dbReference type="EMBL" id="MCB5410121.1"/>
    </source>
</evidence>
<keyword evidence="3" id="KW-1185">Reference proteome</keyword>
<proteinExistence type="predicted"/>
<keyword evidence="1" id="KW-0732">Signal</keyword>
<accession>A0ABS8CL82</accession>
<reference evidence="2 3" key="1">
    <citation type="submission" date="2020-07" db="EMBL/GenBank/DDBJ databases">
        <title>Pseudogemmobacter sp. nov., isolated from poultry manure in Taiwan.</title>
        <authorList>
            <person name="Lin S.-Y."/>
            <person name="Tang Y.-S."/>
            <person name="Young C.-C."/>
        </authorList>
    </citation>
    <scope>NUCLEOTIDE SEQUENCE [LARGE SCALE GENOMIC DNA]</scope>
    <source>
        <strain evidence="2 3">CC-YST710</strain>
    </source>
</reference>